<dbReference type="Pfam" id="PF01529">
    <property type="entry name" value="DHHC"/>
    <property type="match status" value="1"/>
</dbReference>
<organism evidence="10 11">
    <name type="scientific">Trichomonas vaginalis (strain ATCC PRA-98 / G3)</name>
    <dbReference type="NCBI Taxonomy" id="412133"/>
    <lineage>
        <taxon>Eukaryota</taxon>
        <taxon>Metamonada</taxon>
        <taxon>Parabasalia</taxon>
        <taxon>Trichomonadida</taxon>
        <taxon>Trichomonadidae</taxon>
        <taxon>Trichomonas</taxon>
    </lineage>
</organism>
<keyword evidence="11" id="KW-1185">Reference proteome</keyword>
<comment type="catalytic activity">
    <reaction evidence="7">
        <text>L-cysteinyl-[protein] + hexadecanoyl-CoA = S-hexadecanoyl-L-cysteinyl-[protein] + CoA</text>
        <dbReference type="Rhea" id="RHEA:36683"/>
        <dbReference type="Rhea" id="RHEA-COMP:10131"/>
        <dbReference type="Rhea" id="RHEA-COMP:11032"/>
        <dbReference type="ChEBI" id="CHEBI:29950"/>
        <dbReference type="ChEBI" id="CHEBI:57287"/>
        <dbReference type="ChEBI" id="CHEBI:57379"/>
        <dbReference type="ChEBI" id="CHEBI:74151"/>
        <dbReference type="EC" id="2.3.1.225"/>
    </reaction>
</comment>
<keyword evidence="3 7" id="KW-0812">Transmembrane</keyword>
<dbReference type="Proteomes" id="UP000001542">
    <property type="component" value="Unassembled WGS sequence"/>
</dbReference>
<keyword evidence="5 7" id="KW-0472">Membrane</keyword>
<evidence type="ECO:0000256" key="2">
    <source>
        <dbReference type="ARBA" id="ARBA00022679"/>
    </source>
</evidence>
<dbReference type="VEuPathDB" id="TrichDB:TVAGG3_0813630"/>
<comment type="subcellular location">
    <subcellularLocation>
        <location evidence="1">Membrane</location>
        <topology evidence="1">Multi-pass membrane protein</topology>
    </subcellularLocation>
</comment>
<feature type="compositionally biased region" description="Basic residues" evidence="8">
    <location>
        <begin position="588"/>
        <end position="597"/>
    </location>
</feature>
<feature type="domain" description="Palmitoyltransferase DHHC" evidence="9">
    <location>
        <begin position="141"/>
        <end position="263"/>
    </location>
</feature>
<dbReference type="InterPro" id="IPR039859">
    <property type="entry name" value="PFA4/ZDH16/20/ERF2-like"/>
</dbReference>
<proteinExistence type="inferred from homology"/>
<accession>A2EWV9</accession>
<dbReference type="EC" id="2.3.1.225" evidence="7"/>
<feature type="transmembrane region" description="Helical" evidence="7">
    <location>
        <begin position="56"/>
        <end position="73"/>
    </location>
</feature>
<evidence type="ECO:0000256" key="6">
    <source>
        <dbReference type="ARBA" id="ARBA00023315"/>
    </source>
</evidence>
<dbReference type="PANTHER" id="PTHR22883:SF147">
    <property type="entry name" value="PALMITOYLTRANSFERASE"/>
    <property type="match status" value="1"/>
</dbReference>
<feature type="region of interest" description="Disordered" evidence="8">
    <location>
        <begin position="340"/>
        <end position="629"/>
    </location>
</feature>
<keyword evidence="4 7" id="KW-1133">Transmembrane helix</keyword>
<dbReference type="KEGG" id="tva:4760714"/>
<dbReference type="GO" id="GO:0005783">
    <property type="term" value="C:endoplasmic reticulum"/>
    <property type="evidence" value="ECO:0000318"/>
    <property type="project" value="GO_Central"/>
</dbReference>
<evidence type="ECO:0000256" key="8">
    <source>
        <dbReference type="SAM" id="MobiDB-lite"/>
    </source>
</evidence>
<dbReference type="STRING" id="5722.A2EWV9"/>
<feature type="compositionally biased region" description="Polar residues" evidence="8">
    <location>
        <begin position="413"/>
        <end position="429"/>
    </location>
</feature>
<dbReference type="InterPro" id="IPR001594">
    <property type="entry name" value="Palmitoyltrfase_DHHC"/>
</dbReference>
<dbReference type="RefSeq" id="XP_001315097.1">
    <property type="nucleotide sequence ID" value="XM_001315062.1"/>
</dbReference>
<evidence type="ECO:0000259" key="9">
    <source>
        <dbReference type="Pfam" id="PF01529"/>
    </source>
</evidence>
<comment type="similarity">
    <text evidence="7">Belongs to the DHHC palmitoyltransferase family.</text>
</comment>
<reference evidence="10" key="2">
    <citation type="journal article" date="2007" name="Science">
        <title>Draft genome sequence of the sexually transmitted pathogen Trichomonas vaginalis.</title>
        <authorList>
            <person name="Carlton J.M."/>
            <person name="Hirt R.P."/>
            <person name="Silva J.C."/>
            <person name="Delcher A.L."/>
            <person name="Schatz M."/>
            <person name="Zhao Q."/>
            <person name="Wortman J.R."/>
            <person name="Bidwell S.L."/>
            <person name="Alsmark U.C.M."/>
            <person name="Besteiro S."/>
            <person name="Sicheritz-Ponten T."/>
            <person name="Noel C.J."/>
            <person name="Dacks J.B."/>
            <person name="Foster P.G."/>
            <person name="Simillion C."/>
            <person name="Van de Peer Y."/>
            <person name="Miranda-Saavedra D."/>
            <person name="Barton G.J."/>
            <person name="Westrop G.D."/>
            <person name="Mueller S."/>
            <person name="Dessi D."/>
            <person name="Fiori P.L."/>
            <person name="Ren Q."/>
            <person name="Paulsen I."/>
            <person name="Zhang H."/>
            <person name="Bastida-Corcuera F.D."/>
            <person name="Simoes-Barbosa A."/>
            <person name="Brown M.T."/>
            <person name="Hayes R.D."/>
            <person name="Mukherjee M."/>
            <person name="Okumura C.Y."/>
            <person name="Schneider R."/>
            <person name="Smith A.J."/>
            <person name="Vanacova S."/>
            <person name="Villalvazo M."/>
            <person name="Haas B.J."/>
            <person name="Pertea M."/>
            <person name="Feldblyum T.V."/>
            <person name="Utterback T.R."/>
            <person name="Shu C.L."/>
            <person name="Osoegawa K."/>
            <person name="de Jong P.J."/>
            <person name="Hrdy I."/>
            <person name="Horvathova L."/>
            <person name="Zubacova Z."/>
            <person name="Dolezal P."/>
            <person name="Malik S.B."/>
            <person name="Logsdon J.M. Jr."/>
            <person name="Henze K."/>
            <person name="Gupta A."/>
            <person name="Wang C.C."/>
            <person name="Dunne R.L."/>
            <person name="Upcroft J.A."/>
            <person name="Upcroft P."/>
            <person name="White O."/>
            <person name="Salzberg S.L."/>
            <person name="Tang P."/>
            <person name="Chiu C.-H."/>
            <person name="Lee Y.-S."/>
            <person name="Embley T.M."/>
            <person name="Coombs G.H."/>
            <person name="Mottram J.C."/>
            <person name="Tachezy J."/>
            <person name="Fraser-Liggett C.M."/>
            <person name="Johnson P.J."/>
        </authorList>
    </citation>
    <scope>NUCLEOTIDE SEQUENCE [LARGE SCALE GENOMIC DNA]</scope>
    <source>
        <strain evidence="10">G3</strain>
    </source>
</reference>
<evidence type="ECO:0000256" key="1">
    <source>
        <dbReference type="ARBA" id="ARBA00004141"/>
    </source>
</evidence>
<keyword evidence="2 7" id="KW-0808">Transferase</keyword>
<sequence>MDSAFSYSGKTVTIQGNDYYVPPFSKWEEKCKCGPCHIAYFPAIDKYFCNQWECSFLFPSIIIILTTLTFAFGEWSLTYTTSGTLTIVLCIIGALIYIVWWVAYLQSMCRSAGYLPWYWFVEKREEYTYEEQMGGIITTDEQMEFARDLDRPERAILSAKARRIVLRADHICKWIGNWVGLKNYRFFFIQLIWFVMLFIFFFIVCAFEIVDMAKNGWHTYPPRICMFIVFIPVMLFFIFFLIVFVRHVRYLVTNNTTVHELKSEKSNDFTNPYDLGCWQNCIETLGPAKYCPIWFCPCWIPRSNDGFTWRRNDQEEQTNLYNYDDHTTQDSEQIIEIDSVPPSGQDFFFPTVPNPMNSPRSSYDDGNEFISPSNQNLYQNEKPKPENKQPEENKEVKQEQQMIKRMPAPPTKPNSNLIPSSEQNQNKTLPQPLPSQKADDQPPKQKRRRHVKQNEPNNSQQNGEKKAQEPRKRKQNHDGFMDALVDRTLDGEDDDDFDLYTKGEKVAPIPPKQPVKLRIKQRRQTSAVPPPPNKNTVQIGLPTKPNPAKPDQTEIRQSKTLSKLPKMKMPEPPGKKIEEKPVSDLPQRKKSKPHSKKNSVSNQNNADGLPVKKKRSRSVRKPREEFPQP</sequence>
<dbReference type="EMBL" id="DS113522">
    <property type="protein sequence ID" value="EAY02874.1"/>
    <property type="molecule type" value="Genomic_DNA"/>
</dbReference>
<evidence type="ECO:0000313" key="11">
    <source>
        <dbReference type="Proteomes" id="UP000001542"/>
    </source>
</evidence>
<comment type="domain">
    <text evidence="7">The DHHC domain is required for palmitoyltransferase activity.</text>
</comment>
<reference evidence="10" key="1">
    <citation type="submission" date="2006-10" db="EMBL/GenBank/DDBJ databases">
        <authorList>
            <person name="Amadeo P."/>
            <person name="Zhao Q."/>
            <person name="Wortman J."/>
            <person name="Fraser-Liggett C."/>
            <person name="Carlton J."/>
        </authorList>
    </citation>
    <scope>NUCLEOTIDE SEQUENCE</scope>
    <source>
        <strain evidence="10">G3</strain>
    </source>
</reference>
<dbReference type="GO" id="GO:0019706">
    <property type="term" value="F:protein-cysteine S-palmitoyltransferase activity"/>
    <property type="evidence" value="ECO:0000318"/>
    <property type="project" value="GO_Central"/>
</dbReference>
<evidence type="ECO:0000313" key="10">
    <source>
        <dbReference type="EMBL" id="EAY02874.1"/>
    </source>
</evidence>
<feature type="compositionally biased region" description="Basic residues" evidence="8">
    <location>
        <begin position="611"/>
        <end position="620"/>
    </location>
</feature>
<dbReference type="eggNOG" id="KOG1311">
    <property type="taxonomic scope" value="Eukaryota"/>
</dbReference>
<feature type="compositionally biased region" description="Basic and acidic residues" evidence="8">
    <location>
        <begin position="381"/>
        <end position="398"/>
    </location>
</feature>
<feature type="transmembrane region" description="Helical" evidence="7">
    <location>
        <begin position="221"/>
        <end position="245"/>
    </location>
</feature>
<feature type="compositionally biased region" description="Basic and acidic residues" evidence="8">
    <location>
        <begin position="463"/>
        <end position="490"/>
    </location>
</feature>
<dbReference type="PROSITE" id="PS50216">
    <property type="entry name" value="DHHC"/>
    <property type="match status" value="1"/>
</dbReference>
<dbReference type="GO" id="GO:0005794">
    <property type="term" value="C:Golgi apparatus"/>
    <property type="evidence" value="ECO:0000318"/>
    <property type="project" value="GO_Central"/>
</dbReference>
<evidence type="ECO:0000256" key="7">
    <source>
        <dbReference type="RuleBase" id="RU079119"/>
    </source>
</evidence>
<dbReference type="VEuPathDB" id="TrichDB:TVAG_174160"/>
<gene>
    <name evidence="10" type="ORF">TVAG_174160</name>
</gene>
<evidence type="ECO:0000256" key="3">
    <source>
        <dbReference type="ARBA" id="ARBA00022692"/>
    </source>
</evidence>
<dbReference type="AlphaFoldDB" id="A2EWV9"/>
<dbReference type="GO" id="GO:0006612">
    <property type="term" value="P:protein targeting to membrane"/>
    <property type="evidence" value="ECO:0000318"/>
    <property type="project" value="GO_Central"/>
</dbReference>
<protein>
    <recommendedName>
        <fullName evidence="7">Palmitoyltransferase</fullName>
        <ecNumber evidence="7">2.3.1.225</ecNumber>
    </recommendedName>
</protein>
<keyword evidence="6 7" id="KW-0012">Acyltransferase</keyword>
<dbReference type="OrthoDB" id="9909019at2759"/>
<feature type="transmembrane region" description="Helical" evidence="7">
    <location>
        <begin position="186"/>
        <end position="209"/>
    </location>
</feature>
<evidence type="ECO:0000256" key="5">
    <source>
        <dbReference type="ARBA" id="ARBA00023136"/>
    </source>
</evidence>
<evidence type="ECO:0000256" key="4">
    <source>
        <dbReference type="ARBA" id="ARBA00022989"/>
    </source>
</evidence>
<name>A2EWV9_TRIV3</name>
<feature type="transmembrane region" description="Helical" evidence="7">
    <location>
        <begin position="85"/>
        <end position="105"/>
    </location>
</feature>
<dbReference type="GO" id="GO:0016020">
    <property type="term" value="C:membrane"/>
    <property type="evidence" value="ECO:0007669"/>
    <property type="project" value="UniProtKB-SubCell"/>
</dbReference>
<dbReference type="InParanoid" id="A2EWV9"/>
<dbReference type="PANTHER" id="PTHR22883">
    <property type="entry name" value="ZINC FINGER DHHC DOMAIN CONTAINING PROTEIN"/>
    <property type="match status" value="1"/>
</dbReference>
<feature type="compositionally biased region" description="Basic and acidic residues" evidence="8">
    <location>
        <begin position="573"/>
        <end position="582"/>
    </location>
</feature>